<dbReference type="EMBL" id="SMMG02000003">
    <property type="protein sequence ID" value="KAA3481203.1"/>
    <property type="molecule type" value="Genomic_DNA"/>
</dbReference>
<keyword evidence="2" id="KW-1185">Reference proteome</keyword>
<evidence type="ECO:0000313" key="1">
    <source>
        <dbReference type="EMBL" id="KAA3481203.1"/>
    </source>
</evidence>
<evidence type="ECO:0000313" key="2">
    <source>
        <dbReference type="Proteomes" id="UP000325315"/>
    </source>
</evidence>
<comment type="caution">
    <text evidence="1">The sequence shown here is derived from an EMBL/GenBank/DDBJ whole genome shotgun (WGS) entry which is preliminary data.</text>
</comment>
<protein>
    <submittedName>
        <fullName evidence="1">Zinc finger, CCHC-type-like protein</fullName>
    </submittedName>
</protein>
<dbReference type="OrthoDB" id="997544at2759"/>
<dbReference type="Proteomes" id="UP000325315">
    <property type="component" value="Unassembled WGS sequence"/>
</dbReference>
<proteinExistence type="predicted"/>
<dbReference type="AlphaFoldDB" id="A0A5B6WIF7"/>
<organism evidence="1 2">
    <name type="scientific">Gossypium australe</name>
    <dbReference type="NCBI Taxonomy" id="47621"/>
    <lineage>
        <taxon>Eukaryota</taxon>
        <taxon>Viridiplantae</taxon>
        <taxon>Streptophyta</taxon>
        <taxon>Embryophyta</taxon>
        <taxon>Tracheophyta</taxon>
        <taxon>Spermatophyta</taxon>
        <taxon>Magnoliopsida</taxon>
        <taxon>eudicotyledons</taxon>
        <taxon>Gunneridae</taxon>
        <taxon>Pentapetalae</taxon>
        <taxon>rosids</taxon>
        <taxon>malvids</taxon>
        <taxon>Malvales</taxon>
        <taxon>Malvaceae</taxon>
        <taxon>Malvoideae</taxon>
        <taxon>Gossypium</taxon>
    </lineage>
</organism>
<gene>
    <name evidence="1" type="ORF">EPI10_021584</name>
</gene>
<accession>A0A5B6WIF7</accession>
<reference evidence="2" key="1">
    <citation type="journal article" date="2019" name="Plant Biotechnol. J.">
        <title>Genome sequencing of the Australian wild diploid species Gossypium australe highlights disease resistance and delayed gland morphogenesis.</title>
        <authorList>
            <person name="Cai Y."/>
            <person name="Cai X."/>
            <person name="Wang Q."/>
            <person name="Wang P."/>
            <person name="Zhang Y."/>
            <person name="Cai C."/>
            <person name="Xu Y."/>
            <person name="Wang K."/>
            <person name="Zhou Z."/>
            <person name="Wang C."/>
            <person name="Geng S."/>
            <person name="Li B."/>
            <person name="Dong Q."/>
            <person name="Hou Y."/>
            <person name="Wang H."/>
            <person name="Ai P."/>
            <person name="Liu Z."/>
            <person name="Yi F."/>
            <person name="Sun M."/>
            <person name="An G."/>
            <person name="Cheng J."/>
            <person name="Zhang Y."/>
            <person name="Shi Q."/>
            <person name="Xie Y."/>
            <person name="Shi X."/>
            <person name="Chang Y."/>
            <person name="Huang F."/>
            <person name="Chen Y."/>
            <person name="Hong S."/>
            <person name="Mi L."/>
            <person name="Sun Q."/>
            <person name="Zhang L."/>
            <person name="Zhou B."/>
            <person name="Peng R."/>
            <person name="Zhang X."/>
            <person name="Liu F."/>
        </authorList>
    </citation>
    <scope>NUCLEOTIDE SEQUENCE [LARGE SCALE GENOMIC DNA]</scope>
    <source>
        <strain evidence="2">cv. PA1801</strain>
    </source>
</reference>
<name>A0A5B6WIF7_9ROSI</name>
<sequence length="104" mass="12425">MMEKVRRRCGFENGIEVEAEGSRGGLCMAWKKEISVRLRSFSRWHIDVFIKEDNVEEEWRYTGFYGSPYSEICFEDLLKRLTFLGLLRVILMKFFILSRNVVDF</sequence>